<dbReference type="Proteomes" id="UP000483432">
    <property type="component" value="Unassembled WGS sequence"/>
</dbReference>
<dbReference type="AlphaFoldDB" id="A0A7C9P3C9"/>
<accession>A0A7C9P3C9</accession>
<evidence type="ECO:0000256" key="1">
    <source>
        <dbReference type="SAM" id="Phobius"/>
    </source>
</evidence>
<dbReference type="Pfam" id="PF05137">
    <property type="entry name" value="PilN"/>
    <property type="match status" value="1"/>
</dbReference>
<protein>
    <submittedName>
        <fullName evidence="2">PilN domain-containing protein</fullName>
    </submittedName>
</protein>
<evidence type="ECO:0000313" key="3">
    <source>
        <dbReference type="Proteomes" id="UP000483432"/>
    </source>
</evidence>
<keyword evidence="1" id="KW-0812">Transmembrane</keyword>
<comment type="caution">
    <text evidence="2">The sequence shown here is derived from an EMBL/GenBank/DDBJ whole genome shotgun (WGS) entry which is preliminary data.</text>
</comment>
<name>A0A7C9P3C9_9PROT</name>
<dbReference type="EMBL" id="JAAFGW010000108">
    <property type="protein sequence ID" value="NDP48366.1"/>
    <property type="molecule type" value="Genomic_DNA"/>
</dbReference>
<keyword evidence="1" id="KW-0472">Membrane</keyword>
<dbReference type="InterPro" id="IPR007813">
    <property type="entry name" value="PilN"/>
</dbReference>
<keyword evidence="1" id="KW-1133">Transmembrane helix</keyword>
<sequence length="222" mass="23379">MSQQINLANPHLLKKRYVFGLREMLVGLGIVLAGALIWAGFLHYQASGLETQALQEEATQASAQAGLDELNAKAQRVVNPQLSTQIKSTQLQVAQRETLLEAIGGTIEKTSVGFSPRLRALALSSTEGVWLNSFNLSADHVQLKGAAFNAGLLTTYMDRLGKQPSFAGMKFSGMTALVASSAPASPSSEGQSTAAALPQYLDFELTAGGSIDSPDQGAADAQ</sequence>
<proteinExistence type="predicted"/>
<reference evidence="2 3" key="1">
    <citation type="submission" date="2019-09" db="EMBL/GenBank/DDBJ databases">
        <title>H2 Metabolism Revealed by Metagenomic Analysis in Subglacial Sediment of East Antarctica.</title>
        <authorList>
            <person name="Yang Z."/>
            <person name="Zhang Y."/>
            <person name="Lv Y."/>
            <person name="Yan W."/>
            <person name="Xiao X."/>
            <person name="Sun B."/>
            <person name="Ma H."/>
        </authorList>
    </citation>
    <scope>NUCLEOTIDE SEQUENCE [LARGE SCALE GENOMIC DNA]</scope>
    <source>
        <strain evidence="2">Bin2_2</strain>
    </source>
</reference>
<organism evidence="2 3">
    <name type="scientific">Sulfuriferula multivorans</name>
    <dbReference type="NCBI Taxonomy" id="1559896"/>
    <lineage>
        <taxon>Bacteria</taxon>
        <taxon>Pseudomonadati</taxon>
        <taxon>Pseudomonadota</taxon>
        <taxon>Betaproteobacteria</taxon>
        <taxon>Nitrosomonadales</taxon>
        <taxon>Sulfuricellaceae</taxon>
        <taxon>Sulfuriferula</taxon>
    </lineage>
</organism>
<evidence type="ECO:0000313" key="2">
    <source>
        <dbReference type="EMBL" id="NDP48366.1"/>
    </source>
</evidence>
<gene>
    <name evidence="2" type="ORF">GZ085_08240</name>
</gene>
<feature type="transmembrane region" description="Helical" evidence="1">
    <location>
        <begin position="24"/>
        <end position="44"/>
    </location>
</feature>